<name>A0A9I9E8I6_CUCME</name>
<sequence>MRKEEEEFQEVLLKKDKEIASKASSSAKFDSHSTPLMGRVRAIIEVVLFRGLSEFIHKESHLHILSSGCLTGQKEIGRIYTSGNYAKTVKDFADVFINYMTEVLSPRLYGTVCTQALLDFNDVEIEFPVPDRLPKSIEVSISITNMWLELCIEYSTVCVSFRSCESTDTGKEKALSVDFTPSFGLSMRGGYPHSHVTYMNELDDCVYIKYKVSYIHSVTRIRY</sequence>
<reference evidence="1" key="1">
    <citation type="submission" date="2023-03" db="UniProtKB">
        <authorList>
            <consortium name="EnsemblPlants"/>
        </authorList>
    </citation>
    <scope>IDENTIFICATION</scope>
</reference>
<evidence type="ECO:0000313" key="1">
    <source>
        <dbReference type="EnsemblPlants" id="MELO3C030155.2.1"/>
    </source>
</evidence>
<organism evidence="1">
    <name type="scientific">Cucumis melo</name>
    <name type="common">Muskmelon</name>
    <dbReference type="NCBI Taxonomy" id="3656"/>
    <lineage>
        <taxon>Eukaryota</taxon>
        <taxon>Viridiplantae</taxon>
        <taxon>Streptophyta</taxon>
        <taxon>Embryophyta</taxon>
        <taxon>Tracheophyta</taxon>
        <taxon>Spermatophyta</taxon>
        <taxon>Magnoliopsida</taxon>
        <taxon>eudicotyledons</taxon>
        <taxon>Gunneridae</taxon>
        <taxon>Pentapetalae</taxon>
        <taxon>rosids</taxon>
        <taxon>fabids</taxon>
        <taxon>Cucurbitales</taxon>
        <taxon>Cucurbitaceae</taxon>
        <taxon>Benincaseae</taxon>
        <taxon>Cucumis</taxon>
    </lineage>
</organism>
<accession>A0A9I9E8I6</accession>
<proteinExistence type="predicted"/>
<dbReference type="EnsemblPlants" id="MELO3C030155.2.1">
    <property type="protein sequence ID" value="MELO3C030155.2.1"/>
    <property type="gene ID" value="MELO3C030155.2"/>
</dbReference>
<dbReference type="Gramene" id="MELO3C030155.2.1">
    <property type="protein sequence ID" value="MELO3C030155.2.1"/>
    <property type="gene ID" value="MELO3C030155.2"/>
</dbReference>
<dbReference type="AlphaFoldDB" id="A0A9I9E8I6"/>
<protein>
    <submittedName>
        <fullName evidence="1">Uncharacterized protein</fullName>
    </submittedName>
</protein>